<evidence type="ECO:0000256" key="9">
    <source>
        <dbReference type="ARBA" id="ARBA00049515"/>
    </source>
</evidence>
<dbReference type="InterPro" id="IPR006195">
    <property type="entry name" value="aa-tRNA-synth_II"/>
</dbReference>
<organism evidence="11 12">
    <name type="scientific">Vittaforma corneae (strain ATCC 50505)</name>
    <name type="common">Microsporidian parasite</name>
    <name type="synonym">Nosema corneum</name>
    <dbReference type="NCBI Taxonomy" id="993615"/>
    <lineage>
        <taxon>Eukaryota</taxon>
        <taxon>Fungi</taxon>
        <taxon>Fungi incertae sedis</taxon>
        <taxon>Microsporidia</taxon>
        <taxon>Nosematidae</taxon>
        <taxon>Vittaforma</taxon>
    </lineage>
</organism>
<keyword evidence="3" id="KW-0436">Ligase</keyword>
<dbReference type="InterPro" id="IPR002320">
    <property type="entry name" value="Thr-tRNA-ligase_IIa"/>
</dbReference>
<reference evidence="12" key="1">
    <citation type="submission" date="2011-05" db="EMBL/GenBank/DDBJ databases">
        <title>The genome sequence of Vittaforma corneae strain ATCC 50505.</title>
        <authorList>
            <consortium name="The Broad Institute Genome Sequencing Platform"/>
            <person name="Cuomo C."/>
            <person name="Didier E."/>
            <person name="Bowers L."/>
            <person name="Young S.K."/>
            <person name="Zeng Q."/>
            <person name="Gargeya S."/>
            <person name="Fitzgerald M."/>
            <person name="Haas B."/>
            <person name="Abouelleil A."/>
            <person name="Alvarado L."/>
            <person name="Arachchi H.M."/>
            <person name="Berlin A."/>
            <person name="Chapman S.B."/>
            <person name="Gearin G."/>
            <person name="Goldberg J."/>
            <person name="Griggs A."/>
            <person name="Gujja S."/>
            <person name="Hansen M."/>
            <person name="Heiman D."/>
            <person name="Howarth C."/>
            <person name="Larimer J."/>
            <person name="Lui A."/>
            <person name="MacDonald P.J.P."/>
            <person name="McCowen C."/>
            <person name="Montmayeur A."/>
            <person name="Murphy C."/>
            <person name="Neiman D."/>
            <person name="Pearson M."/>
            <person name="Priest M."/>
            <person name="Roberts A."/>
            <person name="Saif S."/>
            <person name="Shea T."/>
            <person name="Sisk P."/>
            <person name="Stolte C."/>
            <person name="Sykes S."/>
            <person name="Wortman J."/>
            <person name="Nusbaum C."/>
            <person name="Birren B."/>
        </authorList>
    </citation>
    <scope>NUCLEOTIDE SEQUENCE [LARGE SCALE GENOMIC DNA]</scope>
    <source>
        <strain evidence="12">ATCC 50505</strain>
    </source>
</reference>
<dbReference type="EC" id="6.1.1.3" evidence="2"/>
<comment type="similarity">
    <text evidence="1">Belongs to the class-II aminoacyl-tRNA synthetase family.</text>
</comment>
<dbReference type="SUPFAM" id="SSF52954">
    <property type="entry name" value="Class II aaRS ABD-related"/>
    <property type="match status" value="1"/>
</dbReference>
<evidence type="ECO:0000256" key="6">
    <source>
        <dbReference type="ARBA" id="ARBA00022917"/>
    </source>
</evidence>
<comment type="catalytic activity">
    <reaction evidence="9">
        <text>tRNA(Thr) + L-threonine + ATP = L-threonyl-tRNA(Thr) + AMP + diphosphate + H(+)</text>
        <dbReference type="Rhea" id="RHEA:24624"/>
        <dbReference type="Rhea" id="RHEA-COMP:9670"/>
        <dbReference type="Rhea" id="RHEA-COMP:9704"/>
        <dbReference type="ChEBI" id="CHEBI:15378"/>
        <dbReference type="ChEBI" id="CHEBI:30616"/>
        <dbReference type="ChEBI" id="CHEBI:33019"/>
        <dbReference type="ChEBI" id="CHEBI:57926"/>
        <dbReference type="ChEBI" id="CHEBI:78442"/>
        <dbReference type="ChEBI" id="CHEBI:78534"/>
        <dbReference type="ChEBI" id="CHEBI:456215"/>
        <dbReference type="EC" id="6.1.1.3"/>
    </reaction>
</comment>
<dbReference type="PANTHER" id="PTHR11451">
    <property type="entry name" value="THREONINE-TRNA LIGASE"/>
    <property type="match status" value="1"/>
</dbReference>
<dbReference type="InterPro" id="IPR045864">
    <property type="entry name" value="aa-tRNA-synth_II/BPL/LPL"/>
</dbReference>
<evidence type="ECO:0000259" key="10">
    <source>
        <dbReference type="PROSITE" id="PS50862"/>
    </source>
</evidence>
<evidence type="ECO:0000313" key="11">
    <source>
        <dbReference type="EMBL" id="ELA41569.1"/>
    </source>
</evidence>
<dbReference type="OrthoDB" id="5423599at2759"/>
<keyword evidence="7" id="KW-0030">Aminoacyl-tRNA synthetase</keyword>
<accession>L2GLR1</accession>
<dbReference type="InParanoid" id="L2GLR1"/>
<dbReference type="GO" id="GO:0005524">
    <property type="term" value="F:ATP binding"/>
    <property type="evidence" value="ECO:0007669"/>
    <property type="project" value="UniProtKB-KW"/>
</dbReference>
<keyword evidence="4" id="KW-0547">Nucleotide-binding</keyword>
<dbReference type="HOGENOM" id="CLU_008554_2_1_1"/>
<evidence type="ECO:0000256" key="2">
    <source>
        <dbReference type="ARBA" id="ARBA00013163"/>
    </source>
</evidence>
<dbReference type="Pfam" id="PF03129">
    <property type="entry name" value="HGTP_anticodon"/>
    <property type="match status" value="1"/>
</dbReference>
<dbReference type="GO" id="GO:0005739">
    <property type="term" value="C:mitochondrion"/>
    <property type="evidence" value="ECO:0007669"/>
    <property type="project" value="TreeGrafter"/>
</dbReference>
<evidence type="ECO:0000256" key="7">
    <source>
        <dbReference type="ARBA" id="ARBA00023146"/>
    </source>
</evidence>
<dbReference type="VEuPathDB" id="MicrosporidiaDB:VICG_01433"/>
<dbReference type="GO" id="GO:0006435">
    <property type="term" value="P:threonyl-tRNA aminoacylation"/>
    <property type="evidence" value="ECO:0007669"/>
    <property type="project" value="InterPro"/>
</dbReference>
<evidence type="ECO:0000256" key="3">
    <source>
        <dbReference type="ARBA" id="ARBA00022598"/>
    </source>
</evidence>
<dbReference type="InterPro" id="IPR002314">
    <property type="entry name" value="aa-tRNA-synt_IIb"/>
</dbReference>
<dbReference type="PRINTS" id="PR01047">
    <property type="entry name" value="TRNASYNTHTHR"/>
</dbReference>
<dbReference type="RefSeq" id="XP_007604879.1">
    <property type="nucleotide sequence ID" value="XM_007604817.1"/>
</dbReference>
<name>L2GLR1_VITCO</name>
<dbReference type="Gene3D" id="3.30.930.10">
    <property type="entry name" value="Bira Bifunctional Protein, Domain 2"/>
    <property type="match status" value="1"/>
</dbReference>
<dbReference type="Proteomes" id="UP000011082">
    <property type="component" value="Unassembled WGS sequence"/>
</dbReference>
<dbReference type="PROSITE" id="PS50862">
    <property type="entry name" value="AA_TRNA_LIGASE_II"/>
    <property type="match status" value="1"/>
</dbReference>
<dbReference type="PANTHER" id="PTHR11451:SF44">
    <property type="entry name" value="THREONINE--TRNA LIGASE, CHLOROPLASTIC_MITOCHONDRIAL 2"/>
    <property type="match status" value="1"/>
</dbReference>
<dbReference type="InterPro" id="IPR036621">
    <property type="entry name" value="Anticodon-bd_dom_sf"/>
</dbReference>
<dbReference type="GeneID" id="19882144"/>
<dbReference type="InterPro" id="IPR004154">
    <property type="entry name" value="Anticodon-bd"/>
</dbReference>
<protein>
    <recommendedName>
        <fullName evidence="2">threonine--tRNA ligase</fullName>
        <ecNumber evidence="2">6.1.1.3</ecNumber>
    </recommendedName>
    <alternativeName>
        <fullName evidence="8">Threonyl-tRNA synthetase</fullName>
    </alternativeName>
</protein>
<dbReference type="Gene3D" id="3.40.50.800">
    <property type="entry name" value="Anticodon-binding domain"/>
    <property type="match status" value="1"/>
</dbReference>
<dbReference type="SUPFAM" id="SSF55681">
    <property type="entry name" value="Class II aaRS and biotin synthetases"/>
    <property type="match status" value="1"/>
</dbReference>
<keyword evidence="12" id="KW-1185">Reference proteome</keyword>
<dbReference type="AlphaFoldDB" id="L2GLR1"/>
<evidence type="ECO:0000256" key="8">
    <source>
        <dbReference type="ARBA" id="ARBA00031900"/>
    </source>
</evidence>
<dbReference type="GO" id="GO:0004829">
    <property type="term" value="F:threonine-tRNA ligase activity"/>
    <property type="evidence" value="ECO:0007669"/>
    <property type="project" value="UniProtKB-EC"/>
</dbReference>
<sequence>MREQVQAEITRCLEFLNYVYSIFKFKFELLLSTRPEKFLGEISEWNEAEKALKNAINDVGLPFKLNPGDGAFYGPKIDITLYDALGRKCQCATIQLDFQLPQRFGLKYAASDGTFKTPVIVHRAILGSIERMIAIIIESFGKKLPFWLTPRQIAIIPLFVDEYASEIKEILSDFQVKIFDDKGLTLNKKIRNATVDGFRLVCIVGQKEKDGREINIRLESGSNCNMKLEEFISFVERVAESKGDLSECLLDLKALSLK</sequence>
<evidence type="ECO:0000256" key="1">
    <source>
        <dbReference type="ARBA" id="ARBA00008226"/>
    </source>
</evidence>
<evidence type="ECO:0000256" key="5">
    <source>
        <dbReference type="ARBA" id="ARBA00022840"/>
    </source>
</evidence>
<feature type="domain" description="Aminoacyl-transfer RNA synthetases class-II family profile" evidence="10">
    <location>
        <begin position="1"/>
        <end position="145"/>
    </location>
</feature>
<evidence type="ECO:0000313" key="12">
    <source>
        <dbReference type="Proteomes" id="UP000011082"/>
    </source>
</evidence>
<dbReference type="EMBL" id="JH370142">
    <property type="protein sequence ID" value="ELA41569.1"/>
    <property type="molecule type" value="Genomic_DNA"/>
</dbReference>
<dbReference type="Pfam" id="PF00587">
    <property type="entry name" value="tRNA-synt_2b"/>
    <property type="match status" value="1"/>
</dbReference>
<keyword evidence="5" id="KW-0067">ATP-binding</keyword>
<dbReference type="STRING" id="993615.L2GLR1"/>
<proteinExistence type="inferred from homology"/>
<keyword evidence="6" id="KW-0648">Protein biosynthesis</keyword>
<evidence type="ECO:0000256" key="4">
    <source>
        <dbReference type="ARBA" id="ARBA00022741"/>
    </source>
</evidence>
<gene>
    <name evidence="11" type="ORF">VICG_01433</name>
</gene>